<organism evidence="2 3">
    <name type="scientific">Deinococcus ruber</name>
    <dbReference type="NCBI Taxonomy" id="1848197"/>
    <lineage>
        <taxon>Bacteria</taxon>
        <taxon>Thermotogati</taxon>
        <taxon>Deinococcota</taxon>
        <taxon>Deinococci</taxon>
        <taxon>Deinococcales</taxon>
        <taxon>Deinococcaceae</taxon>
        <taxon>Deinococcus</taxon>
    </lineage>
</organism>
<reference evidence="2" key="1">
    <citation type="journal article" date="2014" name="Int. J. Syst. Evol. Microbiol.">
        <title>Complete genome sequence of Corynebacterium casei LMG S-19264T (=DSM 44701T), isolated from a smear-ripened cheese.</title>
        <authorList>
            <consortium name="US DOE Joint Genome Institute (JGI-PGF)"/>
            <person name="Walter F."/>
            <person name="Albersmeier A."/>
            <person name="Kalinowski J."/>
            <person name="Ruckert C."/>
        </authorList>
    </citation>
    <scope>NUCLEOTIDE SEQUENCE</scope>
    <source>
        <strain evidence="2">JCM 31311</strain>
    </source>
</reference>
<evidence type="ECO:0000256" key="1">
    <source>
        <dbReference type="SAM" id="Phobius"/>
    </source>
</evidence>
<evidence type="ECO:0008006" key="4">
    <source>
        <dbReference type="Google" id="ProtNLM"/>
    </source>
</evidence>
<dbReference type="Proteomes" id="UP000603865">
    <property type="component" value="Unassembled WGS sequence"/>
</dbReference>
<protein>
    <recommendedName>
        <fullName evidence="4">DUF1049 domain-containing protein</fullName>
    </recommendedName>
</protein>
<gene>
    <name evidence="2" type="ORF">GCM10008957_44030</name>
</gene>
<accession>A0A918FE70</accession>
<name>A0A918FE70_9DEIO</name>
<evidence type="ECO:0000313" key="2">
    <source>
        <dbReference type="EMBL" id="GGR27953.1"/>
    </source>
</evidence>
<dbReference type="RefSeq" id="WP_189092666.1">
    <property type="nucleotide sequence ID" value="NZ_BMQL01000042.1"/>
</dbReference>
<comment type="caution">
    <text evidence="2">The sequence shown here is derived from an EMBL/GenBank/DDBJ whole genome shotgun (WGS) entry which is preliminary data.</text>
</comment>
<proteinExistence type="predicted"/>
<keyword evidence="3" id="KW-1185">Reference proteome</keyword>
<keyword evidence="1" id="KW-0812">Transmembrane</keyword>
<feature type="transmembrane region" description="Helical" evidence="1">
    <location>
        <begin position="48"/>
        <end position="67"/>
    </location>
</feature>
<dbReference type="EMBL" id="BMQL01000042">
    <property type="protein sequence ID" value="GGR27953.1"/>
    <property type="molecule type" value="Genomic_DNA"/>
</dbReference>
<keyword evidence="1" id="KW-0472">Membrane</keyword>
<evidence type="ECO:0000313" key="3">
    <source>
        <dbReference type="Proteomes" id="UP000603865"/>
    </source>
</evidence>
<sequence length="157" mass="17432">MKFNLNTLLLALLAILTIIFLVPGDNRNTLTAPHTLTLPGLGTFQGVPVGTYLLIGWLVTALLYTLINSVSRLRNQADSAKLLRDMESLRVNLDKAEGSRFAELQTYLERRLNELQTQISAQASETTGQAARMTTLRNELAADLGQMDNYLKRKLGE</sequence>
<reference evidence="2" key="2">
    <citation type="submission" date="2020-09" db="EMBL/GenBank/DDBJ databases">
        <authorList>
            <person name="Sun Q."/>
            <person name="Ohkuma M."/>
        </authorList>
    </citation>
    <scope>NUCLEOTIDE SEQUENCE</scope>
    <source>
        <strain evidence="2">JCM 31311</strain>
    </source>
</reference>
<dbReference type="AlphaFoldDB" id="A0A918FE70"/>
<keyword evidence="1" id="KW-1133">Transmembrane helix</keyword>